<comment type="caution">
    <text evidence="4">The sequence shown here is derived from an EMBL/GenBank/DDBJ whole genome shotgun (WGS) entry which is preliminary data.</text>
</comment>
<dbReference type="FunFam" id="1.20.200.10:FF:000001">
    <property type="entry name" value="Fumarate hydratase, mitochondrial"/>
    <property type="match status" value="1"/>
</dbReference>
<gene>
    <name evidence="4" type="ORF">UV09_C0015G0022</name>
</gene>
<dbReference type="Gene3D" id="1.20.200.10">
    <property type="entry name" value="Fumarase/aspartase (Central domain)"/>
    <property type="match status" value="1"/>
</dbReference>
<evidence type="ECO:0000259" key="3">
    <source>
        <dbReference type="Pfam" id="PF10415"/>
    </source>
</evidence>
<dbReference type="InterPro" id="IPR008948">
    <property type="entry name" value="L-Aspartase-like"/>
</dbReference>
<evidence type="ECO:0000313" key="4">
    <source>
        <dbReference type="EMBL" id="KKS46670.1"/>
    </source>
</evidence>
<dbReference type="Gene3D" id="1.10.40.30">
    <property type="entry name" value="Fumarase/aspartase (C-terminal domain)"/>
    <property type="match status" value="1"/>
</dbReference>
<keyword evidence="1" id="KW-0456">Lyase</keyword>
<dbReference type="NCBIfam" id="NF008909">
    <property type="entry name" value="PRK12273.1"/>
    <property type="match status" value="1"/>
</dbReference>
<evidence type="ECO:0000259" key="2">
    <source>
        <dbReference type="Pfam" id="PF00206"/>
    </source>
</evidence>
<reference evidence="4 5" key="1">
    <citation type="journal article" date="2015" name="Nature">
        <title>rRNA introns, odd ribosomes, and small enigmatic genomes across a large radiation of phyla.</title>
        <authorList>
            <person name="Brown C.T."/>
            <person name="Hug L.A."/>
            <person name="Thomas B.C."/>
            <person name="Sharon I."/>
            <person name="Castelle C.J."/>
            <person name="Singh A."/>
            <person name="Wilkins M.J."/>
            <person name="Williams K.H."/>
            <person name="Banfield J.F."/>
        </authorList>
    </citation>
    <scope>NUCLEOTIDE SEQUENCE [LARGE SCALE GENOMIC DNA]</scope>
</reference>
<dbReference type="Gene3D" id="1.10.275.10">
    <property type="entry name" value="Fumarase/aspartase (N-terminal domain)"/>
    <property type="match status" value="1"/>
</dbReference>
<dbReference type="InterPro" id="IPR051546">
    <property type="entry name" value="Aspartate_Ammonia-Lyase"/>
</dbReference>
<feature type="domain" description="Fumarate lyase N-terminal" evidence="2">
    <location>
        <begin position="11"/>
        <end position="340"/>
    </location>
</feature>
<proteinExistence type="predicted"/>
<dbReference type="InterPro" id="IPR018951">
    <property type="entry name" value="Fumarase_C_C"/>
</dbReference>
<organism evidence="4 5">
    <name type="scientific">Candidatus Gottesmanbacteria bacterium GW2011_GWA2_42_18</name>
    <dbReference type="NCBI Taxonomy" id="1618442"/>
    <lineage>
        <taxon>Bacteria</taxon>
        <taxon>Candidatus Gottesmaniibacteriota</taxon>
    </lineage>
</organism>
<protein>
    <submittedName>
        <fullName evidence="4">Fumarate hydratase class II</fullName>
    </submittedName>
</protein>
<feature type="domain" description="Fumarase C C-terminal" evidence="3">
    <location>
        <begin position="406"/>
        <end position="458"/>
    </location>
</feature>
<dbReference type="PROSITE" id="PS00163">
    <property type="entry name" value="FUMARATE_LYASES"/>
    <property type="match status" value="1"/>
</dbReference>
<dbReference type="Proteomes" id="UP000034320">
    <property type="component" value="Unassembled WGS sequence"/>
</dbReference>
<accession>A0A0G0ZD81</accession>
<dbReference type="PANTHER" id="PTHR42696:SF2">
    <property type="entry name" value="ASPARTATE AMMONIA-LYASE"/>
    <property type="match status" value="1"/>
</dbReference>
<dbReference type="InterPro" id="IPR020557">
    <property type="entry name" value="Fumarate_lyase_CS"/>
</dbReference>
<dbReference type="SUPFAM" id="SSF48557">
    <property type="entry name" value="L-aspartase-like"/>
    <property type="match status" value="1"/>
</dbReference>
<dbReference type="Pfam" id="PF00206">
    <property type="entry name" value="Lyase_1"/>
    <property type="match status" value="1"/>
</dbReference>
<dbReference type="PANTHER" id="PTHR42696">
    <property type="entry name" value="ASPARTATE AMMONIA-LYASE"/>
    <property type="match status" value="1"/>
</dbReference>
<dbReference type="GO" id="GO:0006531">
    <property type="term" value="P:aspartate metabolic process"/>
    <property type="evidence" value="ECO:0007669"/>
    <property type="project" value="TreeGrafter"/>
</dbReference>
<dbReference type="GO" id="GO:0005829">
    <property type="term" value="C:cytosol"/>
    <property type="evidence" value="ECO:0007669"/>
    <property type="project" value="TreeGrafter"/>
</dbReference>
<dbReference type="PATRIC" id="fig|1618442.3.peg.723"/>
<dbReference type="InterPro" id="IPR024083">
    <property type="entry name" value="Fumarase/histidase_N"/>
</dbReference>
<dbReference type="GO" id="GO:0008797">
    <property type="term" value="F:aspartate ammonia-lyase activity"/>
    <property type="evidence" value="ECO:0007669"/>
    <property type="project" value="TreeGrafter"/>
</dbReference>
<dbReference type="InterPro" id="IPR000362">
    <property type="entry name" value="Fumarate_lyase_fam"/>
</dbReference>
<dbReference type="GO" id="GO:0006099">
    <property type="term" value="P:tricarboxylic acid cycle"/>
    <property type="evidence" value="ECO:0007669"/>
    <property type="project" value="InterPro"/>
</dbReference>
<name>A0A0G0ZD81_9BACT</name>
<dbReference type="Pfam" id="PF10415">
    <property type="entry name" value="FumaraseC_C"/>
    <property type="match status" value="1"/>
</dbReference>
<dbReference type="PRINTS" id="PR00145">
    <property type="entry name" value="ARGSUCLYASE"/>
</dbReference>
<sequence length="473" mass="52283">MKYRLEKDSLGTVSIPKDAYYGAQTQRALVNFPISGLLPDPVYVKATVLIKKAAVKTNYRLKLLERDIYQAINFACDEILRGKYIYQFVVDPFQAGAGTSHNMNVNEVIANLANEKLGFAKGTYTKVHPNNHVNMAQSTNDVIPAAARISLLLLWPDFSAALVKTINTFQKKAKDFSKIFKAGRTHLMDALPVTLGGEFEAYALALKNDHDRLKKCRENLLILGLGGTAVGTGVNSHPQFTNIAVKELEQLTGLKLKTSSNLQESMQNVSDFLDFSGCLRILSQNLIRIGNDLRLMSSGPGTGLAELTIPEVQAGSSIMPGKVNPSIIEMLTMTAFQVIGSDQIILLASMHGQLELNVFMPVIIHNLTNQIRYLTRSLTVFHDKYLRLVKADETMCRFWLDRSAGLAAALNPYLGYEKAASLYRESLITGIPIKELVVKQGLMTASEAAENFNIKKLINPNLSAKRYVGQRKS</sequence>
<dbReference type="FunFam" id="1.10.275.10:FF:000001">
    <property type="entry name" value="Fumarate hydratase, mitochondrial"/>
    <property type="match status" value="1"/>
</dbReference>
<evidence type="ECO:0000256" key="1">
    <source>
        <dbReference type="ARBA" id="ARBA00023239"/>
    </source>
</evidence>
<evidence type="ECO:0000313" key="5">
    <source>
        <dbReference type="Proteomes" id="UP000034320"/>
    </source>
</evidence>
<dbReference type="EMBL" id="LCDD01000015">
    <property type="protein sequence ID" value="KKS46670.1"/>
    <property type="molecule type" value="Genomic_DNA"/>
</dbReference>
<dbReference type="PRINTS" id="PR00149">
    <property type="entry name" value="FUMRATELYASE"/>
</dbReference>
<dbReference type="AlphaFoldDB" id="A0A0G0ZD81"/>
<dbReference type="InterPro" id="IPR022761">
    <property type="entry name" value="Fumarate_lyase_N"/>
</dbReference>